<evidence type="ECO:0000313" key="15">
    <source>
        <dbReference type="Proteomes" id="UP000824998"/>
    </source>
</evidence>
<protein>
    <recommendedName>
        <fullName evidence="5">Polynucleotide 5'-hydroxyl-kinase GRC3</fullName>
    </recommendedName>
    <alternativeName>
        <fullName evidence="4">Polynucleotide 5'-hydroxyl-kinase grc3</fullName>
    </alternativeName>
</protein>
<evidence type="ECO:0000256" key="2">
    <source>
        <dbReference type="ARBA" id="ARBA00004604"/>
    </source>
</evidence>
<evidence type="ECO:0000256" key="9">
    <source>
        <dbReference type="ARBA" id="ARBA00022777"/>
    </source>
</evidence>
<dbReference type="InterPro" id="IPR027417">
    <property type="entry name" value="P-loop_NTPase"/>
</dbReference>
<evidence type="ECO:0000256" key="10">
    <source>
        <dbReference type="ARBA" id="ARBA00022840"/>
    </source>
</evidence>
<dbReference type="GO" id="GO:0051731">
    <property type="term" value="F:polynucleotide 5'-hydroxyl-kinase activity"/>
    <property type="evidence" value="ECO:0007669"/>
    <property type="project" value="InterPro"/>
</dbReference>
<name>A0A9P8C8I3_9HELO</name>
<evidence type="ECO:0000256" key="8">
    <source>
        <dbReference type="ARBA" id="ARBA00022741"/>
    </source>
</evidence>
<proteinExistence type="inferred from homology"/>
<comment type="function">
    <text evidence="1">Polynucleotide 5'-kinase involved in rRNA processing.</text>
</comment>
<feature type="region of interest" description="Disordered" evidence="12">
    <location>
        <begin position="1"/>
        <end position="60"/>
    </location>
</feature>
<comment type="subcellular location">
    <subcellularLocation>
        <location evidence="2">Nucleus</location>
        <location evidence="2">Nucleolus</location>
    </subcellularLocation>
</comment>
<keyword evidence="15" id="KW-1185">Reference proteome</keyword>
<dbReference type="EMBL" id="MU251379">
    <property type="protein sequence ID" value="KAG9237868.1"/>
    <property type="molecule type" value="Genomic_DNA"/>
</dbReference>
<evidence type="ECO:0000256" key="4">
    <source>
        <dbReference type="ARBA" id="ARBA00018706"/>
    </source>
</evidence>
<comment type="caution">
    <text evidence="14">The sequence shown here is derived from an EMBL/GenBank/DDBJ whole genome shotgun (WGS) entry which is preliminary data.</text>
</comment>
<evidence type="ECO:0000256" key="5">
    <source>
        <dbReference type="ARBA" id="ARBA00019824"/>
    </source>
</evidence>
<feature type="compositionally biased region" description="Polar residues" evidence="12">
    <location>
        <begin position="49"/>
        <end position="60"/>
    </location>
</feature>
<dbReference type="Proteomes" id="UP000824998">
    <property type="component" value="Unassembled WGS sequence"/>
</dbReference>
<comment type="similarity">
    <text evidence="3">Belongs to the Clp1 family. NOL9/GRC3 subfamily.</text>
</comment>
<evidence type="ECO:0000256" key="6">
    <source>
        <dbReference type="ARBA" id="ARBA00022552"/>
    </source>
</evidence>
<feature type="region of interest" description="Disordered" evidence="12">
    <location>
        <begin position="93"/>
        <end position="119"/>
    </location>
</feature>
<feature type="compositionally biased region" description="Basic and acidic residues" evidence="12">
    <location>
        <begin position="689"/>
        <end position="710"/>
    </location>
</feature>
<evidence type="ECO:0000256" key="7">
    <source>
        <dbReference type="ARBA" id="ARBA00022679"/>
    </source>
</evidence>
<reference evidence="14" key="1">
    <citation type="journal article" date="2021" name="IMA Fungus">
        <title>Genomic characterization of three marine fungi, including Emericellopsis atlantica sp. nov. with signatures of a generalist lifestyle and marine biomass degradation.</title>
        <authorList>
            <person name="Hagestad O.C."/>
            <person name="Hou L."/>
            <person name="Andersen J.H."/>
            <person name="Hansen E.H."/>
            <person name="Altermark B."/>
            <person name="Li C."/>
            <person name="Kuhnert E."/>
            <person name="Cox R.J."/>
            <person name="Crous P.W."/>
            <person name="Spatafora J.W."/>
            <person name="Lail K."/>
            <person name="Amirebrahimi M."/>
            <person name="Lipzen A."/>
            <person name="Pangilinan J."/>
            <person name="Andreopoulos W."/>
            <person name="Hayes R.D."/>
            <person name="Ng V."/>
            <person name="Grigoriev I.V."/>
            <person name="Jackson S.A."/>
            <person name="Sutton T.D.S."/>
            <person name="Dobson A.D.W."/>
            <person name="Rama T."/>
        </authorList>
    </citation>
    <scope>NUCLEOTIDE SEQUENCE</scope>
    <source>
        <strain evidence="14">TRa018bII</strain>
    </source>
</reference>
<dbReference type="PANTHER" id="PTHR12755:SF3">
    <property type="entry name" value="POLYNUCLEOTIDE 5'-HYDROXYL-KINASE NOL9"/>
    <property type="match status" value="1"/>
</dbReference>
<keyword evidence="8" id="KW-0547">Nucleotide-binding</keyword>
<dbReference type="GO" id="GO:0005730">
    <property type="term" value="C:nucleolus"/>
    <property type="evidence" value="ECO:0007669"/>
    <property type="project" value="UniProtKB-SubCell"/>
</dbReference>
<keyword evidence="6" id="KW-0698">rRNA processing</keyword>
<feature type="domain" description="Clp1 P-loop" evidence="13">
    <location>
        <begin position="292"/>
        <end position="482"/>
    </location>
</feature>
<organism evidence="14 15">
    <name type="scientific">Amylocarpus encephaloides</name>
    <dbReference type="NCBI Taxonomy" id="45428"/>
    <lineage>
        <taxon>Eukaryota</taxon>
        <taxon>Fungi</taxon>
        <taxon>Dikarya</taxon>
        <taxon>Ascomycota</taxon>
        <taxon>Pezizomycotina</taxon>
        <taxon>Leotiomycetes</taxon>
        <taxon>Helotiales</taxon>
        <taxon>Helotiales incertae sedis</taxon>
        <taxon>Amylocarpus</taxon>
    </lineage>
</organism>
<dbReference type="GO" id="GO:0000448">
    <property type="term" value="P:cleavage in ITS2 between 5.8S rRNA and LSU-rRNA of tricistronic rRNA transcript (SSU-rRNA, 5.8S rRNA, LSU-rRNA)"/>
    <property type="evidence" value="ECO:0007669"/>
    <property type="project" value="TreeGrafter"/>
</dbReference>
<evidence type="ECO:0000313" key="14">
    <source>
        <dbReference type="EMBL" id="KAG9237868.1"/>
    </source>
</evidence>
<dbReference type="AlphaFoldDB" id="A0A9P8C8I3"/>
<keyword evidence="9" id="KW-0418">Kinase</keyword>
<dbReference type="Gene3D" id="3.40.50.300">
    <property type="entry name" value="P-loop containing nucleotide triphosphate hydrolases"/>
    <property type="match status" value="1"/>
</dbReference>
<accession>A0A9P8C8I3</accession>
<evidence type="ECO:0000256" key="11">
    <source>
        <dbReference type="ARBA" id="ARBA00023242"/>
    </source>
</evidence>
<dbReference type="PANTHER" id="PTHR12755">
    <property type="entry name" value="CLEAVAGE/POLYADENYLATION FACTOR IA SUBUNIT CLP1P"/>
    <property type="match status" value="1"/>
</dbReference>
<dbReference type="SUPFAM" id="SSF52540">
    <property type="entry name" value="P-loop containing nucleoside triphosphate hydrolases"/>
    <property type="match status" value="1"/>
</dbReference>
<dbReference type="Pfam" id="PF16575">
    <property type="entry name" value="CLP1_P"/>
    <property type="match status" value="1"/>
</dbReference>
<feature type="region of interest" description="Disordered" evidence="12">
    <location>
        <begin position="689"/>
        <end position="719"/>
    </location>
</feature>
<gene>
    <name evidence="14" type="ORF">BJ875DRAFT_480926</name>
</gene>
<evidence type="ECO:0000256" key="3">
    <source>
        <dbReference type="ARBA" id="ARBA00011003"/>
    </source>
</evidence>
<dbReference type="FunFam" id="3.40.50.300:FF:001156">
    <property type="entry name" value="Polynucleotide 5-hydroxyl-kinase grc3"/>
    <property type="match status" value="1"/>
</dbReference>
<dbReference type="GO" id="GO:0005524">
    <property type="term" value="F:ATP binding"/>
    <property type="evidence" value="ECO:0007669"/>
    <property type="project" value="UniProtKB-KW"/>
</dbReference>
<evidence type="ECO:0000256" key="1">
    <source>
        <dbReference type="ARBA" id="ARBA00003798"/>
    </source>
</evidence>
<keyword evidence="7" id="KW-0808">Transferase</keyword>
<dbReference type="InterPro" id="IPR032319">
    <property type="entry name" value="CLP1_P"/>
</dbReference>
<evidence type="ECO:0000259" key="13">
    <source>
        <dbReference type="Pfam" id="PF16575"/>
    </source>
</evidence>
<dbReference type="OrthoDB" id="4054781at2759"/>
<dbReference type="InterPro" id="IPR045116">
    <property type="entry name" value="Clp1/Grc3"/>
</dbReference>
<keyword evidence="11" id="KW-0539">Nucleus</keyword>
<sequence>MISSKKKRKLDEPPRPPPLSAVAARRAALEAKTISLSAPPSKSEKIIPQRNSGKLGTSNLSSAKVPLEDAIPEPAIIDTVADHLITEQQLQKLEDDSSASYGSREGSHESSPSRPNVALSTFIPRRDNIKELEDGGLLIKLAPGERLVILGQYRITVRRGTITLQGAGMHSDSRSYNVYAASSHSLPVIRCLTTQTGHSQICLRPLDRGLNSLQALSPLFGKLWSEESGPLSSEYSSAIPHLNPRTYQILYSTDTSQKSYLQPLASPPEWNATLSKLSDFRDGETPIIMICGPKSSGKSTFARLFTNRLLSNDDMRGVALLDLDPGQPEYSTPGHLSLVRVDLPNFGPPYTHPTPGTYGRMIRSHSIAAVSPAMDPTLYMACALDLFAHYRSEDAVSQAPLIINTPGWVLGTGLELLVELISKVRPNSVVYMSEGGPREVTESLQQAAKSTPLLTLPSQASEYGTRTPAHLRTMQYMSYFHGRPGPYLTANESSWTNIPLTSIRPWEIRYSGESSGILGILCYGEQPSENVLAETINGTLVSIVIVHDMAAIPGWSTSIPVKTSRNHLSSKKNDESYISFNDDTDIGNIDADDLHPSTLTTPLIVKTPEHLPYFNPLNAISLDPKFSHSIGLGLVRGIDVPRRRLQVLTPISPNVIEEINAAGKKIVLISGKLDTPGFAYTEEINLRESSQKEGRKCGARDDNQKDKGGDNDAFSSAPWIETLEGSQGRGVGARVWRVRRDLGRTTD</sequence>
<keyword evidence="10" id="KW-0067">ATP-binding</keyword>
<evidence type="ECO:0000256" key="12">
    <source>
        <dbReference type="SAM" id="MobiDB-lite"/>
    </source>
</evidence>